<organism evidence="2 3">
    <name type="scientific">Samsonia erythrinae</name>
    <dbReference type="NCBI Taxonomy" id="160434"/>
    <lineage>
        <taxon>Bacteria</taxon>
        <taxon>Pseudomonadati</taxon>
        <taxon>Pseudomonadota</taxon>
        <taxon>Gammaproteobacteria</taxon>
        <taxon>Enterobacterales</taxon>
        <taxon>Pectobacteriaceae</taxon>
        <taxon>Samsonia</taxon>
    </lineage>
</organism>
<evidence type="ECO:0000313" key="3">
    <source>
        <dbReference type="Proteomes" id="UP000295433"/>
    </source>
</evidence>
<dbReference type="InterPro" id="IPR051049">
    <property type="entry name" value="Dienelactone_hydrolase-like"/>
</dbReference>
<sequence length="340" mass="37793">MKITHKKETTINIHNNCDLNHHFSGKKFIFADELSSSVDSFIIDWIYDKSPLHMKTGRPVAGERVMKTDEQTILTRIQPGLSPAVEPQTASIITTDSAGIIANETTIPSQGEQLPAYLARPADHNGSLPIVLVVQEIFGVHQHIQDVCRRLAKQGYMAIAPELYFRQGDPSRYNDIQQILNELVYQVPDTQVLSDLDHTANWAIKQGGDAGKLAITGFCWGGRIAWLYAAHNPQLKAAVAWYGKFTGEKTLNSPKHPVDIATELEAPVLGLYGAKDESIPLTQVDTMRQALRAANATADIIVYPDAGHAFHADYRPNYHEESARDGWQRMLAWFQKNGVA</sequence>
<gene>
    <name evidence="2" type="ORF">EDC54_11627</name>
</gene>
<dbReference type="SUPFAM" id="SSF53474">
    <property type="entry name" value="alpha/beta-Hydrolases"/>
    <property type="match status" value="1"/>
</dbReference>
<dbReference type="Proteomes" id="UP000295433">
    <property type="component" value="Unassembled WGS sequence"/>
</dbReference>
<protein>
    <submittedName>
        <fullName evidence="2">Carboxymethylenebutenolidase</fullName>
    </submittedName>
</protein>
<feature type="domain" description="Dienelactone hydrolase" evidence="1">
    <location>
        <begin position="115"/>
        <end position="336"/>
    </location>
</feature>
<dbReference type="Gene3D" id="3.40.50.1820">
    <property type="entry name" value="alpha/beta hydrolase"/>
    <property type="match status" value="1"/>
</dbReference>
<evidence type="ECO:0000313" key="2">
    <source>
        <dbReference type="EMBL" id="TCV02520.1"/>
    </source>
</evidence>
<dbReference type="InterPro" id="IPR029058">
    <property type="entry name" value="AB_hydrolase_fold"/>
</dbReference>
<dbReference type="AlphaFoldDB" id="A0A4V2VSI8"/>
<dbReference type="EMBL" id="SMBY01000016">
    <property type="protein sequence ID" value="TCV02520.1"/>
    <property type="molecule type" value="Genomic_DNA"/>
</dbReference>
<dbReference type="PANTHER" id="PTHR46623">
    <property type="entry name" value="CARBOXYMETHYLENEBUTENOLIDASE-RELATED"/>
    <property type="match status" value="1"/>
</dbReference>
<proteinExistence type="predicted"/>
<name>A0A4V2VSI8_9GAMM</name>
<comment type="caution">
    <text evidence="2">The sequence shown here is derived from an EMBL/GenBank/DDBJ whole genome shotgun (WGS) entry which is preliminary data.</text>
</comment>
<dbReference type="GO" id="GO:0016787">
    <property type="term" value="F:hydrolase activity"/>
    <property type="evidence" value="ECO:0007669"/>
    <property type="project" value="InterPro"/>
</dbReference>
<keyword evidence="3" id="KW-1185">Reference proteome</keyword>
<evidence type="ECO:0000259" key="1">
    <source>
        <dbReference type="Pfam" id="PF01738"/>
    </source>
</evidence>
<dbReference type="PANTHER" id="PTHR46623:SF6">
    <property type="entry name" value="ALPHA_BETA-HYDROLASES SUPERFAMILY PROTEIN"/>
    <property type="match status" value="1"/>
</dbReference>
<reference evidence="2 3" key="1">
    <citation type="submission" date="2019-03" db="EMBL/GenBank/DDBJ databases">
        <title>Genomic Encyclopedia of Type Strains, Phase IV (KMG-IV): sequencing the most valuable type-strain genomes for metagenomic binning, comparative biology and taxonomic classification.</title>
        <authorList>
            <person name="Goeker M."/>
        </authorList>
    </citation>
    <scope>NUCLEOTIDE SEQUENCE [LARGE SCALE GENOMIC DNA]</scope>
    <source>
        <strain evidence="2 3">DSM 16730</strain>
    </source>
</reference>
<accession>A0A4V2VSI8</accession>
<dbReference type="InterPro" id="IPR002925">
    <property type="entry name" value="Dienelactn_hydro"/>
</dbReference>
<dbReference type="Pfam" id="PF01738">
    <property type="entry name" value="DLH"/>
    <property type="match status" value="1"/>
</dbReference>